<dbReference type="Gene3D" id="1.20.120.1220">
    <property type="match status" value="1"/>
</dbReference>
<dbReference type="InterPro" id="IPR050882">
    <property type="entry name" value="Prepilin_peptidase/N-MTase"/>
</dbReference>
<evidence type="ECO:0000259" key="3">
    <source>
        <dbReference type="Pfam" id="PF01478"/>
    </source>
</evidence>
<organism evidence="4 5">
    <name type="scientific">Candidatus Gallimonas intestinavium</name>
    <dbReference type="NCBI Taxonomy" id="2838603"/>
    <lineage>
        <taxon>Bacteria</taxon>
        <taxon>Bacillati</taxon>
        <taxon>Bacillota</taxon>
        <taxon>Clostridia</taxon>
        <taxon>Candidatus Gallimonas</taxon>
    </lineage>
</organism>
<dbReference type="PANTHER" id="PTHR30487:SF0">
    <property type="entry name" value="PREPILIN LEADER PEPTIDASE_N-METHYLTRANSFERASE-RELATED"/>
    <property type="match status" value="1"/>
</dbReference>
<evidence type="ECO:0000256" key="1">
    <source>
        <dbReference type="ARBA" id="ARBA00005801"/>
    </source>
</evidence>
<dbReference type="GO" id="GO:0006465">
    <property type="term" value="P:signal peptide processing"/>
    <property type="evidence" value="ECO:0007669"/>
    <property type="project" value="TreeGrafter"/>
</dbReference>
<sequence length="174" mass="17853">MRRGHTYARIGAAVFSAQLSLSVLGVLSSRSFAGAAVLLAALALLSAAFCIDAARGVIPTVIPVALSALSLAAALFACGPLPGECLFGFCFGFGISALVRGAWRLRHKEEGLGLGDVKLFGAVGLMTGGQMPLVLLLSCLFAGIAHVVLRQRRLPFAPAIALAAACVLLCVSLF</sequence>
<feature type="transmembrane region" description="Helical" evidence="2">
    <location>
        <begin position="119"/>
        <end position="149"/>
    </location>
</feature>
<dbReference type="InterPro" id="IPR000045">
    <property type="entry name" value="Prepilin_IV_endopep_pep"/>
</dbReference>
<evidence type="ECO:0000256" key="2">
    <source>
        <dbReference type="SAM" id="Phobius"/>
    </source>
</evidence>
<dbReference type="GO" id="GO:0004190">
    <property type="term" value="F:aspartic-type endopeptidase activity"/>
    <property type="evidence" value="ECO:0007669"/>
    <property type="project" value="UniProtKB-EC"/>
</dbReference>
<dbReference type="EC" id="3.4.23.43" evidence="4"/>
<dbReference type="GO" id="GO:0005886">
    <property type="term" value="C:plasma membrane"/>
    <property type="evidence" value="ECO:0007669"/>
    <property type="project" value="TreeGrafter"/>
</dbReference>
<gene>
    <name evidence="4" type="ORF">H9964_01105</name>
</gene>
<keyword evidence="2" id="KW-0472">Membrane</keyword>
<comment type="similarity">
    <text evidence="1">Belongs to the peptidase A24 family.</text>
</comment>
<comment type="caution">
    <text evidence="4">The sequence shown here is derived from an EMBL/GenBank/DDBJ whole genome shotgun (WGS) entry which is preliminary data.</text>
</comment>
<feature type="transmembrane region" description="Helical" evidence="2">
    <location>
        <begin position="32"/>
        <end position="50"/>
    </location>
</feature>
<feature type="domain" description="Prepilin type IV endopeptidase peptidase" evidence="3">
    <location>
        <begin position="40"/>
        <end position="144"/>
    </location>
</feature>
<keyword evidence="2" id="KW-1133">Transmembrane helix</keyword>
<feature type="transmembrane region" description="Helical" evidence="2">
    <location>
        <begin position="57"/>
        <end position="75"/>
    </location>
</feature>
<evidence type="ECO:0000313" key="5">
    <source>
        <dbReference type="Proteomes" id="UP000824102"/>
    </source>
</evidence>
<dbReference type="Pfam" id="PF01478">
    <property type="entry name" value="Peptidase_A24"/>
    <property type="match status" value="1"/>
</dbReference>
<dbReference type="EMBL" id="DXBB01000022">
    <property type="protein sequence ID" value="HIZ72160.1"/>
    <property type="molecule type" value="Genomic_DNA"/>
</dbReference>
<protein>
    <submittedName>
        <fullName evidence="4">Prepilin peptidase</fullName>
        <ecNumber evidence="4">3.4.23.43</ecNumber>
    </submittedName>
</protein>
<feature type="transmembrane region" description="Helical" evidence="2">
    <location>
        <begin position="155"/>
        <end position="173"/>
    </location>
</feature>
<proteinExistence type="inferred from homology"/>
<accession>A0A9D2G4U5</accession>
<dbReference type="PANTHER" id="PTHR30487">
    <property type="entry name" value="TYPE 4 PREPILIN-LIKE PROTEINS LEADER PEPTIDE-PROCESSING ENZYME"/>
    <property type="match status" value="1"/>
</dbReference>
<name>A0A9D2G4U5_9FIRM</name>
<dbReference type="Proteomes" id="UP000824102">
    <property type="component" value="Unassembled WGS sequence"/>
</dbReference>
<reference evidence="4" key="2">
    <citation type="submission" date="2021-04" db="EMBL/GenBank/DDBJ databases">
        <authorList>
            <person name="Gilroy R."/>
        </authorList>
    </citation>
    <scope>NUCLEOTIDE SEQUENCE</scope>
    <source>
        <strain evidence="4">ChiW7-2402</strain>
    </source>
</reference>
<keyword evidence="4" id="KW-0378">Hydrolase</keyword>
<reference evidence="4" key="1">
    <citation type="journal article" date="2021" name="PeerJ">
        <title>Extensive microbial diversity within the chicken gut microbiome revealed by metagenomics and culture.</title>
        <authorList>
            <person name="Gilroy R."/>
            <person name="Ravi A."/>
            <person name="Getino M."/>
            <person name="Pursley I."/>
            <person name="Horton D.L."/>
            <person name="Alikhan N.F."/>
            <person name="Baker D."/>
            <person name="Gharbi K."/>
            <person name="Hall N."/>
            <person name="Watson M."/>
            <person name="Adriaenssens E.M."/>
            <person name="Foster-Nyarko E."/>
            <person name="Jarju S."/>
            <person name="Secka A."/>
            <person name="Antonio M."/>
            <person name="Oren A."/>
            <person name="Chaudhuri R.R."/>
            <person name="La Ragione R."/>
            <person name="Hildebrand F."/>
            <person name="Pallen M.J."/>
        </authorList>
    </citation>
    <scope>NUCLEOTIDE SEQUENCE</scope>
    <source>
        <strain evidence="4">ChiW7-2402</strain>
    </source>
</reference>
<evidence type="ECO:0000313" key="4">
    <source>
        <dbReference type="EMBL" id="HIZ72160.1"/>
    </source>
</evidence>
<dbReference type="AlphaFoldDB" id="A0A9D2G4U5"/>
<keyword evidence="2" id="KW-0812">Transmembrane</keyword>
<feature type="transmembrane region" description="Helical" evidence="2">
    <location>
        <begin position="81"/>
        <end position="99"/>
    </location>
</feature>